<accession>A0A8K0RL64</accession>
<dbReference type="Gene3D" id="2.60.120.650">
    <property type="entry name" value="Cupin"/>
    <property type="match status" value="1"/>
</dbReference>
<comment type="caution">
    <text evidence="2">The sequence shown here is derived from an EMBL/GenBank/DDBJ whole genome shotgun (WGS) entry which is preliminary data.</text>
</comment>
<evidence type="ECO:0000313" key="3">
    <source>
        <dbReference type="Proteomes" id="UP000813461"/>
    </source>
</evidence>
<proteinExistence type="predicted"/>
<name>A0A8K0RL64_9PLEO</name>
<evidence type="ECO:0000259" key="1">
    <source>
        <dbReference type="PROSITE" id="PS51184"/>
    </source>
</evidence>
<keyword evidence="3" id="KW-1185">Reference proteome</keyword>
<dbReference type="AlphaFoldDB" id="A0A8K0RL64"/>
<dbReference type="InterPro" id="IPR041667">
    <property type="entry name" value="Cupin_8"/>
</dbReference>
<dbReference type="SUPFAM" id="SSF51197">
    <property type="entry name" value="Clavaminate synthase-like"/>
    <property type="match status" value="1"/>
</dbReference>
<dbReference type="OrthoDB" id="263283at2759"/>
<dbReference type="EMBL" id="JAGMVJ010000001">
    <property type="protein sequence ID" value="KAH7095381.1"/>
    <property type="molecule type" value="Genomic_DNA"/>
</dbReference>
<sequence>MSRLAGFATRASARRAYSSTSRSTKVKVQRGVQNFNANEPALFPNDFADIPAIVKWFHCASDNSKLPKLNATYLEQFGASYVPLELTQTDSNGTTTFERFEAPLSLLLAHMTGPLTPQTRLYLAQHSLADLPSALQADLPIPTLLKQLGRGDIYASSLWMGRPPTRTPLHRDPNPNLFVQLAGRKVVRLLKPDIGRAVYERVLRNLGEAGGRPNMRGDKMMQGAELEAMEIAIWNDVAEGGEEDVEAVLEAGDGLYVPLGWWHAVRGVGDGVGANASVNWWFR</sequence>
<gene>
    <name evidence="2" type="ORF">FB567DRAFT_586707</name>
</gene>
<protein>
    <recommendedName>
        <fullName evidence="1">JmjC domain-containing protein</fullName>
    </recommendedName>
</protein>
<organism evidence="2 3">
    <name type="scientific">Paraphoma chrysanthemicola</name>
    <dbReference type="NCBI Taxonomy" id="798071"/>
    <lineage>
        <taxon>Eukaryota</taxon>
        <taxon>Fungi</taxon>
        <taxon>Dikarya</taxon>
        <taxon>Ascomycota</taxon>
        <taxon>Pezizomycotina</taxon>
        <taxon>Dothideomycetes</taxon>
        <taxon>Pleosporomycetidae</taxon>
        <taxon>Pleosporales</taxon>
        <taxon>Pleosporineae</taxon>
        <taxon>Phaeosphaeriaceae</taxon>
        <taxon>Paraphoma</taxon>
    </lineage>
</organism>
<dbReference type="Proteomes" id="UP000813461">
    <property type="component" value="Unassembled WGS sequence"/>
</dbReference>
<dbReference type="InterPro" id="IPR003347">
    <property type="entry name" value="JmjC_dom"/>
</dbReference>
<reference evidence="2" key="1">
    <citation type="journal article" date="2021" name="Nat. Commun.">
        <title>Genetic determinants of endophytism in the Arabidopsis root mycobiome.</title>
        <authorList>
            <person name="Mesny F."/>
            <person name="Miyauchi S."/>
            <person name="Thiergart T."/>
            <person name="Pickel B."/>
            <person name="Atanasova L."/>
            <person name="Karlsson M."/>
            <person name="Huettel B."/>
            <person name="Barry K.W."/>
            <person name="Haridas S."/>
            <person name="Chen C."/>
            <person name="Bauer D."/>
            <person name="Andreopoulos W."/>
            <person name="Pangilinan J."/>
            <person name="LaButti K."/>
            <person name="Riley R."/>
            <person name="Lipzen A."/>
            <person name="Clum A."/>
            <person name="Drula E."/>
            <person name="Henrissat B."/>
            <person name="Kohler A."/>
            <person name="Grigoriev I.V."/>
            <person name="Martin F.M."/>
            <person name="Hacquard S."/>
        </authorList>
    </citation>
    <scope>NUCLEOTIDE SEQUENCE</scope>
    <source>
        <strain evidence="2">MPI-SDFR-AT-0120</strain>
    </source>
</reference>
<dbReference type="PROSITE" id="PS51184">
    <property type="entry name" value="JMJC"/>
    <property type="match status" value="1"/>
</dbReference>
<dbReference type="Pfam" id="PF13621">
    <property type="entry name" value="Cupin_8"/>
    <property type="match status" value="1"/>
</dbReference>
<evidence type="ECO:0000313" key="2">
    <source>
        <dbReference type="EMBL" id="KAH7095381.1"/>
    </source>
</evidence>
<feature type="domain" description="JmjC" evidence="1">
    <location>
        <begin position="117"/>
        <end position="283"/>
    </location>
</feature>
<dbReference type="PANTHER" id="PTHR12461">
    <property type="entry name" value="HYPOXIA-INDUCIBLE FACTOR 1 ALPHA INHIBITOR-RELATED"/>
    <property type="match status" value="1"/>
</dbReference>
<dbReference type="PANTHER" id="PTHR12461:SF105">
    <property type="entry name" value="HYPOXIA-INDUCIBLE FACTOR 1-ALPHA INHIBITOR"/>
    <property type="match status" value="1"/>
</dbReference>